<organism evidence="2 3">
    <name type="scientific">Catenulispora subtropica</name>
    <dbReference type="NCBI Taxonomy" id="450798"/>
    <lineage>
        <taxon>Bacteria</taxon>
        <taxon>Bacillati</taxon>
        <taxon>Actinomycetota</taxon>
        <taxon>Actinomycetes</taxon>
        <taxon>Catenulisporales</taxon>
        <taxon>Catenulisporaceae</taxon>
        <taxon>Catenulispora</taxon>
    </lineage>
</organism>
<dbReference type="InterPro" id="IPR036388">
    <property type="entry name" value="WH-like_DNA-bd_sf"/>
</dbReference>
<dbReference type="PANTHER" id="PTHR33164:SF99">
    <property type="entry name" value="MARR FAMILY REGULATORY PROTEIN"/>
    <property type="match status" value="1"/>
</dbReference>
<sequence length="170" mass="17710">MDGRTPCAEEDCPSPADLALLHQWNQLQGAFRRLNGRLLDDVEASSGVSPSAFQALWFLVGSPERTAKMSQLSAILGFSTAGTTKVADRLAEAGLIERSPSAADRRVILVTLTAHGLEVAAGAIRTFLAALRERAVEPLGEDGFGALVRSVAGLDPEGGAEECVVAVPGG</sequence>
<dbReference type="SUPFAM" id="SSF46785">
    <property type="entry name" value="Winged helix' DNA-binding domain"/>
    <property type="match status" value="1"/>
</dbReference>
<evidence type="ECO:0000313" key="2">
    <source>
        <dbReference type="EMBL" id="GAA1977820.1"/>
    </source>
</evidence>
<proteinExistence type="predicted"/>
<dbReference type="Gene3D" id="1.10.10.10">
    <property type="entry name" value="Winged helix-like DNA-binding domain superfamily/Winged helix DNA-binding domain"/>
    <property type="match status" value="1"/>
</dbReference>
<name>A0ABN2RZQ5_9ACTN</name>
<dbReference type="InterPro" id="IPR000835">
    <property type="entry name" value="HTH_MarR-typ"/>
</dbReference>
<dbReference type="Pfam" id="PF12802">
    <property type="entry name" value="MarR_2"/>
    <property type="match status" value="1"/>
</dbReference>
<accession>A0ABN2RZQ5</accession>
<dbReference type="InterPro" id="IPR036390">
    <property type="entry name" value="WH_DNA-bd_sf"/>
</dbReference>
<keyword evidence="3" id="KW-1185">Reference proteome</keyword>
<protein>
    <recommendedName>
        <fullName evidence="1">HTH marR-type domain-containing protein</fullName>
    </recommendedName>
</protein>
<evidence type="ECO:0000313" key="3">
    <source>
        <dbReference type="Proteomes" id="UP001499854"/>
    </source>
</evidence>
<dbReference type="SMART" id="SM00347">
    <property type="entry name" value="HTH_MARR"/>
    <property type="match status" value="1"/>
</dbReference>
<gene>
    <name evidence="2" type="ORF">GCM10009838_42940</name>
</gene>
<dbReference type="InterPro" id="IPR039422">
    <property type="entry name" value="MarR/SlyA-like"/>
</dbReference>
<comment type="caution">
    <text evidence="2">The sequence shown here is derived from an EMBL/GenBank/DDBJ whole genome shotgun (WGS) entry which is preliminary data.</text>
</comment>
<dbReference type="PROSITE" id="PS50995">
    <property type="entry name" value="HTH_MARR_2"/>
    <property type="match status" value="1"/>
</dbReference>
<feature type="domain" description="HTH marR-type" evidence="1">
    <location>
        <begin position="17"/>
        <end position="156"/>
    </location>
</feature>
<dbReference type="PRINTS" id="PR00598">
    <property type="entry name" value="HTHMARR"/>
</dbReference>
<reference evidence="2 3" key="1">
    <citation type="journal article" date="2019" name="Int. J. Syst. Evol. Microbiol.">
        <title>The Global Catalogue of Microorganisms (GCM) 10K type strain sequencing project: providing services to taxonomists for standard genome sequencing and annotation.</title>
        <authorList>
            <consortium name="The Broad Institute Genomics Platform"/>
            <consortium name="The Broad Institute Genome Sequencing Center for Infectious Disease"/>
            <person name="Wu L."/>
            <person name="Ma J."/>
        </authorList>
    </citation>
    <scope>NUCLEOTIDE SEQUENCE [LARGE SCALE GENOMIC DNA]</scope>
    <source>
        <strain evidence="2 3">JCM 16013</strain>
    </source>
</reference>
<dbReference type="EMBL" id="BAAAQM010000024">
    <property type="protein sequence ID" value="GAA1977820.1"/>
    <property type="molecule type" value="Genomic_DNA"/>
</dbReference>
<dbReference type="PANTHER" id="PTHR33164">
    <property type="entry name" value="TRANSCRIPTIONAL REGULATOR, MARR FAMILY"/>
    <property type="match status" value="1"/>
</dbReference>
<dbReference type="Proteomes" id="UP001499854">
    <property type="component" value="Unassembled WGS sequence"/>
</dbReference>
<evidence type="ECO:0000259" key="1">
    <source>
        <dbReference type="PROSITE" id="PS50995"/>
    </source>
</evidence>